<sequence>MDKYTMVKKRLSSSDMVFRFETPGSPRKIYTETSHSSTNSPGSVFLRVPFPPLIMPQKDRTPAMHTSSSLCTFFSPYNTLAE</sequence>
<dbReference type="AlphaFoldDB" id="L5KM13"/>
<gene>
    <name evidence="1" type="ORF">PAL_GLEAN10025097</name>
</gene>
<evidence type="ECO:0000313" key="1">
    <source>
        <dbReference type="EMBL" id="ELK11608.1"/>
    </source>
</evidence>
<proteinExistence type="predicted"/>
<organism evidence="1 2">
    <name type="scientific">Pteropus alecto</name>
    <name type="common">Black flying fox</name>
    <dbReference type="NCBI Taxonomy" id="9402"/>
    <lineage>
        <taxon>Eukaryota</taxon>
        <taxon>Metazoa</taxon>
        <taxon>Chordata</taxon>
        <taxon>Craniata</taxon>
        <taxon>Vertebrata</taxon>
        <taxon>Euteleostomi</taxon>
        <taxon>Mammalia</taxon>
        <taxon>Eutheria</taxon>
        <taxon>Laurasiatheria</taxon>
        <taxon>Chiroptera</taxon>
        <taxon>Yinpterochiroptera</taxon>
        <taxon>Pteropodoidea</taxon>
        <taxon>Pteropodidae</taxon>
        <taxon>Pteropodinae</taxon>
        <taxon>Pteropus</taxon>
    </lineage>
</organism>
<dbReference type="InParanoid" id="L5KM13"/>
<dbReference type="Proteomes" id="UP000010552">
    <property type="component" value="Unassembled WGS sequence"/>
</dbReference>
<evidence type="ECO:0000313" key="2">
    <source>
        <dbReference type="Proteomes" id="UP000010552"/>
    </source>
</evidence>
<accession>L5KM13</accession>
<name>L5KM13_PTEAL</name>
<keyword evidence="2" id="KW-1185">Reference proteome</keyword>
<protein>
    <submittedName>
        <fullName evidence="1">GRAM domain-containing protein 3</fullName>
    </submittedName>
</protein>
<reference evidence="2" key="1">
    <citation type="journal article" date="2013" name="Science">
        <title>Comparative analysis of bat genomes provides insight into the evolution of flight and immunity.</title>
        <authorList>
            <person name="Zhang G."/>
            <person name="Cowled C."/>
            <person name="Shi Z."/>
            <person name="Huang Z."/>
            <person name="Bishop-Lilly K.A."/>
            <person name="Fang X."/>
            <person name="Wynne J.W."/>
            <person name="Xiong Z."/>
            <person name="Baker M.L."/>
            <person name="Zhao W."/>
            <person name="Tachedjian M."/>
            <person name="Zhu Y."/>
            <person name="Zhou P."/>
            <person name="Jiang X."/>
            <person name="Ng J."/>
            <person name="Yang L."/>
            <person name="Wu L."/>
            <person name="Xiao J."/>
            <person name="Feng Y."/>
            <person name="Chen Y."/>
            <person name="Sun X."/>
            <person name="Zhang Y."/>
            <person name="Marsh G.A."/>
            <person name="Crameri G."/>
            <person name="Broder C.C."/>
            <person name="Frey K.G."/>
            <person name="Wang L.F."/>
            <person name="Wang J."/>
        </authorList>
    </citation>
    <scope>NUCLEOTIDE SEQUENCE [LARGE SCALE GENOMIC DNA]</scope>
</reference>
<dbReference type="EMBL" id="KB030673">
    <property type="protein sequence ID" value="ELK11608.1"/>
    <property type="molecule type" value="Genomic_DNA"/>
</dbReference>